<dbReference type="EMBL" id="PGTK01000006">
    <property type="protein sequence ID" value="PJF30801.1"/>
    <property type="molecule type" value="Genomic_DNA"/>
</dbReference>
<comment type="caution">
    <text evidence="4">The sequence shown here is derived from an EMBL/GenBank/DDBJ whole genome shotgun (WGS) entry which is preliminary data.</text>
</comment>
<dbReference type="Gene3D" id="3.40.630.30">
    <property type="match status" value="1"/>
</dbReference>
<organism evidence="4 5">
    <name type="scientific">Candidatus Thermofonsia Clade 1 bacterium</name>
    <dbReference type="NCBI Taxonomy" id="2364210"/>
    <lineage>
        <taxon>Bacteria</taxon>
        <taxon>Bacillati</taxon>
        <taxon>Chloroflexota</taxon>
        <taxon>Candidatus Thermofontia</taxon>
        <taxon>Candidatus Thermofonsia Clade 1</taxon>
    </lineage>
</organism>
<evidence type="ECO:0000259" key="3">
    <source>
        <dbReference type="PROSITE" id="PS51186"/>
    </source>
</evidence>
<dbReference type="InterPro" id="IPR050832">
    <property type="entry name" value="Bact_Acetyltransf"/>
</dbReference>
<dbReference type="CDD" id="cd04301">
    <property type="entry name" value="NAT_SF"/>
    <property type="match status" value="1"/>
</dbReference>
<dbReference type="AlphaFoldDB" id="A0A2M8NZS7"/>
<name>A0A2M8NZS7_9CHLR</name>
<dbReference type="GO" id="GO:0016747">
    <property type="term" value="F:acyltransferase activity, transferring groups other than amino-acyl groups"/>
    <property type="evidence" value="ECO:0007669"/>
    <property type="project" value="InterPro"/>
</dbReference>
<dbReference type="Proteomes" id="UP000228921">
    <property type="component" value="Unassembled WGS sequence"/>
</dbReference>
<dbReference type="InterPro" id="IPR016181">
    <property type="entry name" value="Acyl_CoA_acyltransferase"/>
</dbReference>
<dbReference type="Pfam" id="PF00583">
    <property type="entry name" value="Acetyltransf_1"/>
    <property type="match status" value="1"/>
</dbReference>
<keyword evidence="1" id="KW-0808">Transferase</keyword>
<dbReference type="InterPro" id="IPR000182">
    <property type="entry name" value="GNAT_dom"/>
</dbReference>
<dbReference type="PROSITE" id="PS51186">
    <property type="entry name" value="GNAT"/>
    <property type="match status" value="1"/>
</dbReference>
<protein>
    <submittedName>
        <fullName evidence="4">N-acetylglutamate synthase</fullName>
    </submittedName>
</protein>
<evidence type="ECO:0000313" key="4">
    <source>
        <dbReference type="EMBL" id="PJF30801.1"/>
    </source>
</evidence>
<sequence length="152" mass="16589">MQPLSDSSLVALSAVRLATESDIPAIQRLINANLDKVLPRTDEEIRELLPTWWVAVEEGEIVGTCCLEVYSRKIAELRSLVVSETARGKGYGAALVKVATQTAEALNIRQVLVVTSTPEFFEGLGFGTALDEKYALFWHGSGSVRAHRDSNS</sequence>
<keyword evidence="2" id="KW-0012">Acyltransferase</keyword>
<reference evidence="4 5" key="1">
    <citation type="submission" date="2017-11" db="EMBL/GenBank/DDBJ databases">
        <title>Evolution of Phototrophy in the Chloroflexi Phylum Driven by Horizontal Gene Transfer.</title>
        <authorList>
            <person name="Ward L.M."/>
            <person name="Hemp J."/>
            <person name="Shih P.M."/>
            <person name="Mcglynn S.E."/>
            <person name="Fischer W."/>
        </authorList>
    </citation>
    <scope>NUCLEOTIDE SEQUENCE [LARGE SCALE GENOMIC DNA]</scope>
    <source>
        <strain evidence="4">CP2_2F</strain>
    </source>
</reference>
<feature type="domain" description="N-acetyltransferase" evidence="3">
    <location>
        <begin position="13"/>
        <end position="151"/>
    </location>
</feature>
<dbReference type="SUPFAM" id="SSF55729">
    <property type="entry name" value="Acyl-CoA N-acyltransferases (Nat)"/>
    <property type="match status" value="1"/>
</dbReference>
<proteinExistence type="predicted"/>
<dbReference type="PANTHER" id="PTHR43877">
    <property type="entry name" value="AMINOALKYLPHOSPHONATE N-ACETYLTRANSFERASE-RELATED-RELATED"/>
    <property type="match status" value="1"/>
</dbReference>
<accession>A0A2M8NZS7</accession>
<evidence type="ECO:0000256" key="2">
    <source>
        <dbReference type="ARBA" id="ARBA00023315"/>
    </source>
</evidence>
<evidence type="ECO:0000313" key="5">
    <source>
        <dbReference type="Proteomes" id="UP000228921"/>
    </source>
</evidence>
<gene>
    <name evidence="4" type="ORF">CUN51_06350</name>
</gene>
<evidence type="ECO:0000256" key="1">
    <source>
        <dbReference type="ARBA" id="ARBA00022679"/>
    </source>
</evidence>